<dbReference type="Pfam" id="PF01032">
    <property type="entry name" value="FecCD"/>
    <property type="match status" value="1"/>
</dbReference>
<evidence type="ECO:0000256" key="4">
    <source>
        <dbReference type="ARBA" id="ARBA00022475"/>
    </source>
</evidence>
<dbReference type="Gene3D" id="1.10.3470.10">
    <property type="entry name" value="ABC transporter involved in vitamin B12 uptake, BtuC"/>
    <property type="match status" value="1"/>
</dbReference>
<feature type="transmembrane region" description="Helical" evidence="8">
    <location>
        <begin position="125"/>
        <end position="149"/>
    </location>
</feature>
<gene>
    <name evidence="9" type="primary">hmuU_2</name>
    <name evidence="9" type="ORF">LMG7974_00974</name>
</gene>
<evidence type="ECO:0000256" key="6">
    <source>
        <dbReference type="ARBA" id="ARBA00022989"/>
    </source>
</evidence>
<keyword evidence="6 8" id="KW-1133">Transmembrane helix</keyword>
<name>A0ABM8Q637_9BACT</name>
<dbReference type="Proteomes" id="UP000789803">
    <property type="component" value="Unassembled WGS sequence"/>
</dbReference>
<sequence>MLGEYEIALSRCLEVLAVKILGANFDVSKMDMVIVFDVRLVRILTAAFVGFGLSVAGAVYQGCFKNPLVEPFILGASSGAAFGAAIAIVFSGLIFGVTFAAFIFSLLAVFLSYILAKNGKNLPSVALVLSGIIVGAMFSSGVGIIKYMSEDAELREITFWMMGGLYHSSWGSLAQISSIVFCAFIILLMMSHRLNLLCLGENEAKILGINPELNTIIFITIATLISAVCVANVGIIAWIGLIMPHVARLIIGPDNRWLLVFAGLFGAIYLLVCDTIARCLVLSEIPVGIITSLVGAPFLFALLRSKTKELLK</sequence>
<evidence type="ECO:0000256" key="8">
    <source>
        <dbReference type="SAM" id="Phobius"/>
    </source>
</evidence>
<accession>A0ABM8Q637</accession>
<comment type="subcellular location">
    <subcellularLocation>
        <location evidence="1">Cell membrane</location>
        <topology evidence="1">Multi-pass membrane protein</topology>
    </subcellularLocation>
</comment>
<evidence type="ECO:0000256" key="3">
    <source>
        <dbReference type="ARBA" id="ARBA00022448"/>
    </source>
</evidence>
<dbReference type="InterPro" id="IPR037294">
    <property type="entry name" value="ABC_BtuC-like"/>
</dbReference>
<dbReference type="CDD" id="cd06550">
    <property type="entry name" value="TM_ABC_iron-siderophores_like"/>
    <property type="match status" value="1"/>
</dbReference>
<dbReference type="InterPro" id="IPR000522">
    <property type="entry name" value="ABC_transptr_permease_BtuC"/>
</dbReference>
<dbReference type="EMBL" id="CAJHOF010000007">
    <property type="protein sequence ID" value="CAD7288367.1"/>
    <property type="molecule type" value="Genomic_DNA"/>
</dbReference>
<evidence type="ECO:0000256" key="7">
    <source>
        <dbReference type="ARBA" id="ARBA00023136"/>
    </source>
</evidence>
<keyword evidence="4" id="KW-1003">Cell membrane</keyword>
<keyword evidence="5 8" id="KW-0812">Transmembrane</keyword>
<comment type="similarity">
    <text evidence="2">Belongs to the binding-protein-dependent transport system permease family. FecCD subfamily.</text>
</comment>
<dbReference type="PANTHER" id="PTHR30472">
    <property type="entry name" value="FERRIC ENTEROBACTIN TRANSPORT SYSTEM PERMEASE PROTEIN"/>
    <property type="match status" value="1"/>
</dbReference>
<evidence type="ECO:0000313" key="10">
    <source>
        <dbReference type="Proteomes" id="UP000789803"/>
    </source>
</evidence>
<feature type="transmembrane region" description="Helical" evidence="8">
    <location>
        <begin position="169"/>
        <end position="189"/>
    </location>
</feature>
<evidence type="ECO:0000256" key="5">
    <source>
        <dbReference type="ARBA" id="ARBA00022692"/>
    </source>
</evidence>
<keyword evidence="3" id="KW-0813">Transport</keyword>
<keyword evidence="7 8" id="KW-0472">Membrane</keyword>
<keyword evidence="10" id="KW-1185">Reference proteome</keyword>
<feature type="transmembrane region" description="Helical" evidence="8">
    <location>
        <begin position="80"/>
        <end position="113"/>
    </location>
</feature>
<dbReference type="PANTHER" id="PTHR30472:SF70">
    <property type="entry name" value="MOLYBDATE IMPORT SYSTEM PERMEASE PROTEIN MOLB"/>
    <property type="match status" value="1"/>
</dbReference>
<reference evidence="9 10" key="1">
    <citation type="submission" date="2020-11" db="EMBL/GenBank/DDBJ databases">
        <authorList>
            <person name="Peeters C."/>
        </authorList>
    </citation>
    <scope>NUCLEOTIDE SEQUENCE [LARGE SCALE GENOMIC DNA]</scope>
    <source>
        <strain evidence="9 10">LMG 7974</strain>
    </source>
</reference>
<comment type="caution">
    <text evidence="9">The sequence shown here is derived from an EMBL/GenBank/DDBJ whole genome shotgun (WGS) entry which is preliminary data.</text>
</comment>
<feature type="transmembrane region" description="Helical" evidence="8">
    <location>
        <begin position="279"/>
        <end position="303"/>
    </location>
</feature>
<dbReference type="SUPFAM" id="SSF81345">
    <property type="entry name" value="ABC transporter involved in vitamin B12 uptake, BtuC"/>
    <property type="match status" value="1"/>
</dbReference>
<feature type="transmembrane region" description="Helical" evidence="8">
    <location>
        <begin position="215"/>
        <end position="243"/>
    </location>
</feature>
<evidence type="ECO:0000256" key="1">
    <source>
        <dbReference type="ARBA" id="ARBA00004651"/>
    </source>
</evidence>
<organism evidence="9 10">
    <name type="scientific">Campylobacter majalis</name>
    <dbReference type="NCBI Taxonomy" id="2790656"/>
    <lineage>
        <taxon>Bacteria</taxon>
        <taxon>Pseudomonadati</taxon>
        <taxon>Campylobacterota</taxon>
        <taxon>Epsilonproteobacteria</taxon>
        <taxon>Campylobacterales</taxon>
        <taxon>Campylobacteraceae</taxon>
        <taxon>Campylobacter</taxon>
    </lineage>
</organism>
<proteinExistence type="inferred from homology"/>
<evidence type="ECO:0000256" key="2">
    <source>
        <dbReference type="ARBA" id="ARBA00007935"/>
    </source>
</evidence>
<feature type="transmembrane region" description="Helical" evidence="8">
    <location>
        <begin position="40"/>
        <end position="60"/>
    </location>
</feature>
<protein>
    <submittedName>
        <fullName evidence="9">Hemin transport system permease protein HmuU</fullName>
    </submittedName>
</protein>
<evidence type="ECO:0000313" key="9">
    <source>
        <dbReference type="EMBL" id="CAD7288367.1"/>
    </source>
</evidence>
<feature type="transmembrane region" description="Helical" evidence="8">
    <location>
        <begin position="255"/>
        <end position="272"/>
    </location>
</feature>